<name>A0ACC0ADD2_CATRO</name>
<protein>
    <submittedName>
        <fullName evidence="1">Uncharacterized protein</fullName>
    </submittedName>
</protein>
<sequence>MEFSLSGNALKTFARSVTCLARIGHELAIRASPSLLTFHTLNSSRSAYQTITFKPDFFDVYTISGAQVQCSVLLKAICSVLRTPISSIDALNVLLPNQDAPKVQWTLNCYNGLKKAYWITCNVEPVIQHPSLDRRKLPSNFVVRPRDLSRLLGNFQTTLQEITIIATEPNALPPDAESEIGGKAVEFRSYMDPTKDNDSSLHTQLWIDPTEEFVQYTHSGDPVDITFGMKELKAFLSFCEACEVDIHFYFEKAGEPILMAPKFGLDDCSISNFDAALVLATMLASQLHGGSSAVPPTEAAQHGQGSRGVRAEAQERSRSNMSDHPSDHTKIWSDLSGSAAKSNNGGDDRQAQRERNQTIEQREIQRIGALDISKDGTSNDAHGGRGVHGEASQHHPSNWVDADEDEDEDDDEGDEADLCVQSTPPCYEE</sequence>
<comment type="caution">
    <text evidence="1">The sequence shown here is derived from an EMBL/GenBank/DDBJ whole genome shotgun (WGS) entry which is preliminary data.</text>
</comment>
<dbReference type="EMBL" id="CM044706">
    <property type="protein sequence ID" value="KAI5658751.1"/>
    <property type="molecule type" value="Genomic_DNA"/>
</dbReference>
<evidence type="ECO:0000313" key="2">
    <source>
        <dbReference type="Proteomes" id="UP001060085"/>
    </source>
</evidence>
<accession>A0ACC0ADD2</accession>
<proteinExistence type="predicted"/>
<evidence type="ECO:0000313" key="1">
    <source>
        <dbReference type="EMBL" id="KAI5658751.1"/>
    </source>
</evidence>
<reference evidence="2" key="1">
    <citation type="journal article" date="2023" name="Nat. Plants">
        <title>Single-cell RNA sequencing provides a high-resolution roadmap for understanding the multicellular compartmentation of specialized metabolism.</title>
        <authorList>
            <person name="Sun S."/>
            <person name="Shen X."/>
            <person name="Li Y."/>
            <person name="Li Y."/>
            <person name="Wang S."/>
            <person name="Li R."/>
            <person name="Zhang H."/>
            <person name="Shen G."/>
            <person name="Guo B."/>
            <person name="Wei J."/>
            <person name="Xu J."/>
            <person name="St-Pierre B."/>
            <person name="Chen S."/>
            <person name="Sun C."/>
        </authorList>
    </citation>
    <scope>NUCLEOTIDE SEQUENCE [LARGE SCALE GENOMIC DNA]</scope>
</reference>
<gene>
    <name evidence="1" type="ORF">M9H77_27544</name>
</gene>
<keyword evidence="2" id="KW-1185">Reference proteome</keyword>
<dbReference type="Proteomes" id="UP001060085">
    <property type="component" value="Linkage Group LG06"/>
</dbReference>
<organism evidence="1 2">
    <name type="scientific">Catharanthus roseus</name>
    <name type="common">Madagascar periwinkle</name>
    <name type="synonym">Vinca rosea</name>
    <dbReference type="NCBI Taxonomy" id="4058"/>
    <lineage>
        <taxon>Eukaryota</taxon>
        <taxon>Viridiplantae</taxon>
        <taxon>Streptophyta</taxon>
        <taxon>Embryophyta</taxon>
        <taxon>Tracheophyta</taxon>
        <taxon>Spermatophyta</taxon>
        <taxon>Magnoliopsida</taxon>
        <taxon>eudicotyledons</taxon>
        <taxon>Gunneridae</taxon>
        <taxon>Pentapetalae</taxon>
        <taxon>asterids</taxon>
        <taxon>lamiids</taxon>
        <taxon>Gentianales</taxon>
        <taxon>Apocynaceae</taxon>
        <taxon>Rauvolfioideae</taxon>
        <taxon>Vinceae</taxon>
        <taxon>Catharanthinae</taxon>
        <taxon>Catharanthus</taxon>
    </lineage>
</organism>